<keyword evidence="2" id="KW-0472">Membrane</keyword>
<evidence type="ECO:0000256" key="2">
    <source>
        <dbReference type="SAM" id="Phobius"/>
    </source>
</evidence>
<evidence type="ECO:0000313" key="3">
    <source>
        <dbReference type="EMBL" id="SHN87979.1"/>
    </source>
</evidence>
<dbReference type="RefSeq" id="WP_072775132.1">
    <property type="nucleotide sequence ID" value="NZ_FRDN01000021.1"/>
</dbReference>
<reference evidence="4" key="1">
    <citation type="submission" date="2016-12" db="EMBL/GenBank/DDBJ databases">
        <authorList>
            <person name="Varghese N."/>
            <person name="Submissions S."/>
        </authorList>
    </citation>
    <scope>NUCLEOTIDE SEQUENCE [LARGE SCALE GENOMIC DNA]</scope>
    <source>
        <strain evidence="4">DSM 11544</strain>
    </source>
</reference>
<protein>
    <submittedName>
        <fullName evidence="3">Uncharacterized protein</fullName>
    </submittedName>
</protein>
<organism evidence="3 4">
    <name type="scientific">Desulfitobacterium chlororespirans DSM 11544</name>
    <dbReference type="NCBI Taxonomy" id="1121395"/>
    <lineage>
        <taxon>Bacteria</taxon>
        <taxon>Bacillati</taxon>
        <taxon>Bacillota</taxon>
        <taxon>Clostridia</taxon>
        <taxon>Eubacteriales</taxon>
        <taxon>Desulfitobacteriaceae</taxon>
        <taxon>Desulfitobacterium</taxon>
    </lineage>
</organism>
<evidence type="ECO:0000256" key="1">
    <source>
        <dbReference type="SAM" id="Coils"/>
    </source>
</evidence>
<feature type="transmembrane region" description="Helical" evidence="2">
    <location>
        <begin position="41"/>
        <end position="62"/>
    </location>
</feature>
<proteinExistence type="predicted"/>
<keyword evidence="2" id="KW-0812">Transmembrane</keyword>
<keyword evidence="2" id="KW-1133">Transmembrane helix</keyword>
<dbReference type="Proteomes" id="UP000184010">
    <property type="component" value="Unassembled WGS sequence"/>
</dbReference>
<dbReference type="AlphaFoldDB" id="A0A1M7UYD7"/>
<accession>A0A1M7UYD7</accession>
<feature type="transmembrane region" description="Helical" evidence="2">
    <location>
        <begin position="7"/>
        <end position="26"/>
    </location>
</feature>
<gene>
    <name evidence="3" type="ORF">SAMN02745215_05063</name>
</gene>
<feature type="coiled-coil region" evidence="1">
    <location>
        <begin position="142"/>
        <end position="190"/>
    </location>
</feature>
<dbReference type="STRING" id="1121395.SAMN02745215_05063"/>
<keyword evidence="4" id="KW-1185">Reference proteome</keyword>
<dbReference type="EMBL" id="FRDN01000021">
    <property type="protein sequence ID" value="SHN87979.1"/>
    <property type="molecule type" value="Genomic_DNA"/>
</dbReference>
<keyword evidence="1" id="KW-0175">Coiled coil</keyword>
<name>A0A1M7UYD7_9FIRM</name>
<evidence type="ECO:0000313" key="4">
    <source>
        <dbReference type="Proteomes" id="UP000184010"/>
    </source>
</evidence>
<sequence>MENRTKHLIINVITISIGLVISYTVLYNDGGGEVLGLDGNTIALVVALISVAGSLIAHFFLFKKDSSTIKDVKVDTAEIRPIVKDTNEIIKKVSDNVLPMSRIVEESRIGIQNLVDELNFQRGQKSEQSKQVLDKDFFLNGIAVVYEQNARLENQNRDLRATNQLLVMKNNSLEKDNAQLRSYVRELEDELGHEPEE</sequence>